<evidence type="ECO:0000256" key="4">
    <source>
        <dbReference type="ARBA" id="ARBA00023180"/>
    </source>
</evidence>
<evidence type="ECO:0000256" key="3">
    <source>
        <dbReference type="ARBA" id="ARBA00022801"/>
    </source>
</evidence>
<comment type="similarity">
    <text evidence="1">Belongs to the 'GDSL' lipolytic enzyme family.</text>
</comment>
<dbReference type="GO" id="GO:0016788">
    <property type="term" value="F:hydrolase activity, acting on ester bonds"/>
    <property type="evidence" value="ECO:0007669"/>
    <property type="project" value="InterPro"/>
</dbReference>
<sequence length="420" mass="46663">KSFGLPYLSAYLDSVGSNFTHGANFATAGSTIRPQNSTLHQSGFSPISLDVQWNEFYDFHRRSQIIRSQGGVYKKLLPKTEDFSHALYTFDIGQNDLTSGYFSNMTSSEVKAYVPDVLDQFKNIVSYIYGQGGRNFWIHNTGPFGCLAYVLERIPISAAEVDKSGCGTPFNEVAQYFNRGLKKVVFQLRKKLPLAAITYVDVYSVKYKLISQARKHGFNESLRACCGHGGKYNYNRQLGCGAKRTVGGKEILVGKSCKDPSEWISWDGVHYTQAANKWIFDRIVDEKAWDSAYLDSVASNFSHGANFATAGPTIRPQYLSLPFPLTLDAQFSIKYPRDTVAKTGGIFETSLPKEADYFSKASLYTIDGGQNDLTGGYRLNMTTEQVEENNAPEMLSQFSSIVKVRQAGINGSPSLSVYVN</sequence>
<dbReference type="Gene3D" id="3.40.50.1110">
    <property type="entry name" value="SGNH hydrolase"/>
    <property type="match status" value="2"/>
</dbReference>
<organism evidence="5 6">
    <name type="scientific">Populus deltoides</name>
    <name type="common">Eastern poplar</name>
    <name type="synonym">Eastern cottonwood</name>
    <dbReference type="NCBI Taxonomy" id="3696"/>
    <lineage>
        <taxon>Eukaryota</taxon>
        <taxon>Viridiplantae</taxon>
        <taxon>Streptophyta</taxon>
        <taxon>Embryophyta</taxon>
        <taxon>Tracheophyta</taxon>
        <taxon>Spermatophyta</taxon>
        <taxon>Magnoliopsida</taxon>
        <taxon>eudicotyledons</taxon>
        <taxon>Gunneridae</taxon>
        <taxon>Pentapetalae</taxon>
        <taxon>rosids</taxon>
        <taxon>fabids</taxon>
        <taxon>Malpighiales</taxon>
        <taxon>Salicaceae</taxon>
        <taxon>Saliceae</taxon>
        <taxon>Populus</taxon>
    </lineage>
</organism>
<gene>
    <name evidence="5" type="ORF">H0E87_018517</name>
</gene>
<keyword evidence="3" id="KW-0378">Hydrolase</keyword>
<evidence type="ECO:0000313" key="6">
    <source>
        <dbReference type="Proteomes" id="UP000807159"/>
    </source>
</evidence>
<dbReference type="SUPFAM" id="SSF52266">
    <property type="entry name" value="SGNH hydrolase"/>
    <property type="match status" value="1"/>
</dbReference>
<dbReference type="AlphaFoldDB" id="A0A8T2XSE6"/>
<protein>
    <recommendedName>
        <fullName evidence="7">GDSL esterase/lipase</fullName>
    </recommendedName>
</protein>
<dbReference type="Proteomes" id="UP000807159">
    <property type="component" value="Chromosome 10"/>
</dbReference>
<keyword evidence="4" id="KW-0325">Glycoprotein</keyword>
<feature type="non-terminal residue" evidence="5">
    <location>
        <position position="420"/>
    </location>
</feature>
<dbReference type="PANTHER" id="PTHR22835:SF588">
    <property type="entry name" value="ALPHA-L-FUCOSIDASE 3"/>
    <property type="match status" value="1"/>
</dbReference>
<reference evidence="5" key="1">
    <citation type="journal article" date="2021" name="J. Hered.">
        <title>Genome Assembly of Salicaceae Populus deltoides (Eastern Cottonwood) I-69 Based on Nanopore Sequencing and Hi-C Technologies.</title>
        <authorList>
            <person name="Bai S."/>
            <person name="Wu H."/>
            <person name="Zhang J."/>
            <person name="Pan Z."/>
            <person name="Zhao W."/>
            <person name="Li Z."/>
            <person name="Tong C."/>
        </authorList>
    </citation>
    <scope>NUCLEOTIDE SEQUENCE</scope>
    <source>
        <tissue evidence="5">Leaf</tissue>
    </source>
</reference>
<name>A0A8T2XSE6_POPDE</name>
<dbReference type="InterPro" id="IPR035669">
    <property type="entry name" value="SGNH_plant_lipase-like"/>
</dbReference>
<dbReference type="CDD" id="cd01837">
    <property type="entry name" value="SGNH_plant_lipase_like"/>
    <property type="match status" value="1"/>
</dbReference>
<comment type="caution">
    <text evidence="5">The sequence shown here is derived from an EMBL/GenBank/DDBJ whole genome shotgun (WGS) entry which is preliminary data.</text>
</comment>
<accession>A0A8T2XSE6</accession>
<dbReference type="PANTHER" id="PTHR22835">
    <property type="entry name" value="ZINC FINGER FYVE DOMAIN CONTAINING PROTEIN"/>
    <property type="match status" value="1"/>
</dbReference>
<evidence type="ECO:0000256" key="1">
    <source>
        <dbReference type="ARBA" id="ARBA00008668"/>
    </source>
</evidence>
<evidence type="ECO:0008006" key="7">
    <source>
        <dbReference type="Google" id="ProtNLM"/>
    </source>
</evidence>
<dbReference type="Pfam" id="PF00657">
    <property type="entry name" value="Lipase_GDSL"/>
    <property type="match status" value="2"/>
</dbReference>
<proteinExistence type="inferred from homology"/>
<dbReference type="InterPro" id="IPR036514">
    <property type="entry name" value="SGNH_hydro_sf"/>
</dbReference>
<dbReference type="EMBL" id="JACEGQ020000010">
    <property type="protein sequence ID" value="KAH8495363.1"/>
    <property type="molecule type" value="Genomic_DNA"/>
</dbReference>
<evidence type="ECO:0000256" key="2">
    <source>
        <dbReference type="ARBA" id="ARBA00022729"/>
    </source>
</evidence>
<keyword evidence="6" id="KW-1185">Reference proteome</keyword>
<keyword evidence="2" id="KW-0732">Signal</keyword>
<evidence type="ECO:0000313" key="5">
    <source>
        <dbReference type="EMBL" id="KAH8495363.1"/>
    </source>
</evidence>
<dbReference type="InterPro" id="IPR001087">
    <property type="entry name" value="GDSL"/>
</dbReference>